<dbReference type="CDD" id="cd05162">
    <property type="entry name" value="PWWP"/>
    <property type="match status" value="1"/>
</dbReference>
<comment type="caution">
    <text evidence="3">The sequence shown here is derived from an EMBL/GenBank/DDBJ whole genome shotgun (WGS) entry which is preliminary data.</text>
</comment>
<reference evidence="3 4" key="1">
    <citation type="submission" date="2017-11" db="EMBL/GenBank/DDBJ databases">
        <title>De novo assembly and phasing of dikaryotic genomes from two isolates of Puccinia coronata f. sp. avenae, the causal agent of oat crown rust.</title>
        <authorList>
            <person name="Miller M.E."/>
            <person name="Zhang Y."/>
            <person name="Omidvar V."/>
            <person name="Sperschneider J."/>
            <person name="Schwessinger B."/>
            <person name="Raley C."/>
            <person name="Palmer J.M."/>
            <person name="Garnica D."/>
            <person name="Upadhyaya N."/>
            <person name="Rathjen J."/>
            <person name="Taylor J.M."/>
            <person name="Park R.F."/>
            <person name="Dodds P.N."/>
            <person name="Hirsch C.D."/>
            <person name="Kianian S.F."/>
            <person name="Figueroa M."/>
        </authorList>
    </citation>
    <scope>NUCLEOTIDE SEQUENCE [LARGE SCALE GENOMIC DNA]</scope>
    <source>
        <strain evidence="3">12SD80</strain>
    </source>
</reference>
<feature type="domain" description="PWWP" evidence="2">
    <location>
        <begin position="150"/>
        <end position="203"/>
    </location>
</feature>
<accession>A0A2N5RYT6</accession>
<feature type="region of interest" description="Disordered" evidence="1">
    <location>
        <begin position="412"/>
        <end position="440"/>
    </location>
</feature>
<dbReference type="InterPro" id="IPR000313">
    <property type="entry name" value="PWWP_dom"/>
</dbReference>
<evidence type="ECO:0000256" key="1">
    <source>
        <dbReference type="SAM" id="MobiDB-lite"/>
    </source>
</evidence>
<organism evidence="3 4">
    <name type="scientific">Puccinia coronata f. sp. avenae</name>
    <dbReference type="NCBI Taxonomy" id="200324"/>
    <lineage>
        <taxon>Eukaryota</taxon>
        <taxon>Fungi</taxon>
        <taxon>Dikarya</taxon>
        <taxon>Basidiomycota</taxon>
        <taxon>Pucciniomycotina</taxon>
        <taxon>Pucciniomycetes</taxon>
        <taxon>Pucciniales</taxon>
        <taxon>Pucciniaceae</taxon>
        <taxon>Puccinia</taxon>
    </lineage>
</organism>
<dbReference type="Proteomes" id="UP000235392">
    <property type="component" value="Unassembled WGS sequence"/>
</dbReference>
<dbReference type="SMART" id="SM00293">
    <property type="entry name" value="PWWP"/>
    <property type="match status" value="1"/>
</dbReference>
<dbReference type="PROSITE" id="PS50812">
    <property type="entry name" value="PWWP"/>
    <property type="match status" value="1"/>
</dbReference>
<sequence>MIATIEVLDSSATVFPRWRSRLEDVLSMQGTLDIARGTLPRPKGDAAVTSAHQLFSTIVNAYDKNTRVRRIQIHDAFWTVRHNPNQAIASWISCCCVAADELVSTKQIITESQIADRLIGGLVDQSWSAIKNTIINSPIEGSFNLATYSFGDIVLAKVKGHPAWPARIVDPYASPMNLRDEQKINQKNTHLVKFFKTADYNWVEAKEFDRDLKAAYQLALAPEDCEAEIEVSQISIDEEQQASELNDLEPASPKKQKSVDAWPADTIAEASSIPESPVVAPVLENSGEKLEEPVVPVGGESIVRNWRHQLQRSFLNKTALTEKRMPEIDDIFKEIEQLEMKIEWLNASKLAKVLKRVGALEDSKVPPDNKYRIRARTRSLGLEKWKQQLGLGEESHFPQTAAGITETEAIASFDDDNGKESNIELTTTQDDYKEVTTDGK</sequence>
<protein>
    <recommendedName>
        <fullName evidence="2">PWWP domain-containing protein</fullName>
    </recommendedName>
</protein>
<gene>
    <name evidence="3" type="ORF">PCASD_25274</name>
</gene>
<dbReference type="EMBL" id="PGCI01001250">
    <property type="protein sequence ID" value="PLW06153.1"/>
    <property type="molecule type" value="Genomic_DNA"/>
</dbReference>
<evidence type="ECO:0000313" key="4">
    <source>
        <dbReference type="Proteomes" id="UP000235392"/>
    </source>
</evidence>
<evidence type="ECO:0000259" key="2">
    <source>
        <dbReference type="PROSITE" id="PS50812"/>
    </source>
</evidence>
<proteinExistence type="predicted"/>
<dbReference type="AlphaFoldDB" id="A0A2N5RYT6"/>
<feature type="compositionally biased region" description="Basic and acidic residues" evidence="1">
    <location>
        <begin position="430"/>
        <end position="440"/>
    </location>
</feature>
<name>A0A2N5RYT6_9BASI</name>
<dbReference type="Pfam" id="PF00855">
    <property type="entry name" value="PWWP"/>
    <property type="match status" value="1"/>
</dbReference>
<dbReference type="SUPFAM" id="SSF63748">
    <property type="entry name" value="Tudor/PWWP/MBT"/>
    <property type="match status" value="1"/>
</dbReference>
<evidence type="ECO:0000313" key="3">
    <source>
        <dbReference type="EMBL" id="PLW06153.1"/>
    </source>
</evidence>
<dbReference type="Gene3D" id="2.30.30.140">
    <property type="match status" value="1"/>
</dbReference>